<comment type="caution">
    <text evidence="2">The sequence shown here is derived from an EMBL/GenBank/DDBJ whole genome shotgun (WGS) entry which is preliminary data.</text>
</comment>
<accession>A0A815TJB2</accession>
<keyword evidence="1" id="KW-0472">Membrane</keyword>
<keyword evidence="1" id="KW-0812">Transmembrane</keyword>
<name>A0A815TJB2_ADIRI</name>
<evidence type="ECO:0000313" key="3">
    <source>
        <dbReference type="Proteomes" id="UP000663852"/>
    </source>
</evidence>
<reference evidence="2" key="1">
    <citation type="submission" date="2021-02" db="EMBL/GenBank/DDBJ databases">
        <authorList>
            <person name="Nowell W R."/>
        </authorList>
    </citation>
    <scope>NUCLEOTIDE SEQUENCE</scope>
</reference>
<protein>
    <submittedName>
        <fullName evidence="2">Uncharacterized protein</fullName>
    </submittedName>
</protein>
<dbReference type="AlphaFoldDB" id="A0A815TJB2"/>
<proteinExistence type="predicted"/>
<dbReference type="Proteomes" id="UP000663852">
    <property type="component" value="Unassembled WGS sequence"/>
</dbReference>
<organism evidence="2 3">
    <name type="scientific">Adineta ricciae</name>
    <name type="common">Rotifer</name>
    <dbReference type="NCBI Taxonomy" id="249248"/>
    <lineage>
        <taxon>Eukaryota</taxon>
        <taxon>Metazoa</taxon>
        <taxon>Spiralia</taxon>
        <taxon>Gnathifera</taxon>
        <taxon>Rotifera</taxon>
        <taxon>Eurotatoria</taxon>
        <taxon>Bdelloidea</taxon>
        <taxon>Adinetida</taxon>
        <taxon>Adinetidae</taxon>
        <taxon>Adineta</taxon>
    </lineage>
</organism>
<dbReference type="EMBL" id="CAJNOJ010000682">
    <property type="protein sequence ID" value="CAF1509360.1"/>
    <property type="molecule type" value="Genomic_DNA"/>
</dbReference>
<feature type="transmembrane region" description="Helical" evidence="1">
    <location>
        <begin position="45"/>
        <end position="62"/>
    </location>
</feature>
<sequence>MRKYPTYLDLLVYNAPKLSYVDTYHLYNVLILLRYSVQAAKMNKFGLFGGLFMLVLAVVVFMPDKTLGGCTCDAWCRGRGYRNGICGDGHTCICDGMDRSKCTCDAWCRGRGRRGGVCGDGHTCMCYGRGKRSVAMPEHVLEDGREVFVVDNTDEDANHLGDDQANQSTNQF</sequence>
<keyword evidence="1" id="KW-1133">Transmembrane helix</keyword>
<gene>
    <name evidence="2" type="ORF">EDS130_LOCUS43140</name>
</gene>
<evidence type="ECO:0000313" key="2">
    <source>
        <dbReference type="EMBL" id="CAF1509360.1"/>
    </source>
</evidence>
<evidence type="ECO:0000256" key="1">
    <source>
        <dbReference type="SAM" id="Phobius"/>
    </source>
</evidence>